<name>A0ABN2PC90_9MICC</name>
<evidence type="ECO:0000313" key="3">
    <source>
        <dbReference type="Proteomes" id="UP001500784"/>
    </source>
</evidence>
<dbReference type="SUPFAM" id="SSF51182">
    <property type="entry name" value="RmlC-like cupins"/>
    <property type="match status" value="1"/>
</dbReference>
<comment type="caution">
    <text evidence="2">The sequence shown here is derived from an EMBL/GenBank/DDBJ whole genome shotgun (WGS) entry which is preliminary data.</text>
</comment>
<evidence type="ECO:0000313" key="2">
    <source>
        <dbReference type="EMBL" id="GAA1918049.1"/>
    </source>
</evidence>
<reference evidence="2 3" key="1">
    <citation type="journal article" date="2019" name="Int. J. Syst. Evol. Microbiol.">
        <title>The Global Catalogue of Microorganisms (GCM) 10K type strain sequencing project: providing services to taxonomists for standard genome sequencing and annotation.</title>
        <authorList>
            <consortium name="The Broad Institute Genomics Platform"/>
            <consortium name="The Broad Institute Genome Sequencing Center for Infectious Disease"/>
            <person name="Wu L."/>
            <person name="Ma J."/>
        </authorList>
    </citation>
    <scope>NUCLEOTIDE SEQUENCE [LARGE SCALE GENOMIC DNA]</scope>
    <source>
        <strain evidence="2 3">JCM 13316</strain>
    </source>
</reference>
<dbReference type="Pfam" id="PF05899">
    <property type="entry name" value="Cupin_3"/>
    <property type="match status" value="1"/>
</dbReference>
<keyword evidence="3" id="KW-1185">Reference proteome</keyword>
<accession>A0ABN2PC90</accession>
<proteinExistence type="predicted"/>
<dbReference type="InterPro" id="IPR008579">
    <property type="entry name" value="UGlyAH_Cupin_dom"/>
</dbReference>
<organism evidence="2 3">
    <name type="scientific">Arthrobacter gandavensis</name>
    <dbReference type="NCBI Taxonomy" id="169960"/>
    <lineage>
        <taxon>Bacteria</taxon>
        <taxon>Bacillati</taxon>
        <taxon>Actinomycetota</taxon>
        <taxon>Actinomycetes</taxon>
        <taxon>Micrococcales</taxon>
        <taxon>Micrococcaceae</taxon>
        <taxon>Arthrobacter</taxon>
    </lineage>
</organism>
<evidence type="ECO:0000259" key="1">
    <source>
        <dbReference type="Pfam" id="PF05899"/>
    </source>
</evidence>
<dbReference type="InterPro" id="IPR011051">
    <property type="entry name" value="RmlC_Cupin_sf"/>
</dbReference>
<dbReference type="Gene3D" id="2.60.120.10">
    <property type="entry name" value="Jelly Rolls"/>
    <property type="match status" value="1"/>
</dbReference>
<gene>
    <name evidence="2" type="ORF">GCM10009688_23860</name>
</gene>
<feature type="domain" description="(S)-ureidoglycine aminohydrolase cupin" evidence="1">
    <location>
        <begin position="46"/>
        <end position="119"/>
    </location>
</feature>
<dbReference type="InterPro" id="IPR014710">
    <property type="entry name" value="RmlC-like_jellyroll"/>
</dbReference>
<dbReference type="EMBL" id="BAAALV010000004">
    <property type="protein sequence ID" value="GAA1918049.1"/>
    <property type="molecule type" value="Genomic_DNA"/>
</dbReference>
<dbReference type="Proteomes" id="UP001500784">
    <property type="component" value="Unassembled WGS sequence"/>
</dbReference>
<sequence length="122" mass="12522">MTALASLPAGVPVQPDALDLVREPVPAEAVASGAPATGLHPLGSFGGVDLGVWEMTEGGMFDTEADEVFLVLSGAAAVDFLADDGSVTSTAALGPHTLMRLAAGTRTRWKVTETLRKVYLTA</sequence>
<dbReference type="RefSeq" id="WP_152229287.1">
    <property type="nucleotide sequence ID" value="NZ_BAAALV010000004.1"/>
</dbReference>
<protein>
    <submittedName>
        <fullName evidence="2">Cupin domain-containing protein</fullName>
    </submittedName>
</protein>